<keyword evidence="2 3" id="KW-0648">Protein biosynthesis</keyword>
<dbReference type="PANTHER" id="PTHR20982:SF3">
    <property type="entry name" value="MITOCHONDRIAL RIBOSOME RECYCLING FACTOR PSEUDO 1"/>
    <property type="match status" value="1"/>
</dbReference>
<evidence type="ECO:0000256" key="3">
    <source>
        <dbReference type="HAMAP-Rule" id="MF_00040"/>
    </source>
</evidence>
<dbReference type="GO" id="GO:0005737">
    <property type="term" value="C:cytoplasm"/>
    <property type="evidence" value="ECO:0007669"/>
    <property type="project" value="UniProtKB-SubCell"/>
</dbReference>
<dbReference type="AlphaFoldDB" id="A0A0G1Y227"/>
<keyword evidence="3" id="KW-0963">Cytoplasm</keyword>
<proteinExistence type="inferred from homology"/>
<evidence type="ECO:0000256" key="2">
    <source>
        <dbReference type="ARBA" id="ARBA00022917"/>
    </source>
</evidence>
<dbReference type="InterPro" id="IPR023584">
    <property type="entry name" value="Ribosome_recyc_fac_dom"/>
</dbReference>
<dbReference type="Proteomes" id="UP000034290">
    <property type="component" value="Unassembled WGS sequence"/>
</dbReference>
<evidence type="ECO:0000313" key="6">
    <source>
        <dbReference type="Proteomes" id="UP000034290"/>
    </source>
</evidence>
<dbReference type="Pfam" id="PF01765">
    <property type="entry name" value="RRF"/>
    <property type="match status" value="1"/>
</dbReference>
<dbReference type="Gene3D" id="3.30.1360.40">
    <property type="match status" value="1"/>
</dbReference>
<comment type="subcellular location">
    <subcellularLocation>
        <location evidence="3">Cytoplasm</location>
    </subcellularLocation>
</comment>
<evidence type="ECO:0000256" key="1">
    <source>
        <dbReference type="ARBA" id="ARBA00005912"/>
    </source>
</evidence>
<dbReference type="PATRIC" id="fig|1618650.3.peg.7"/>
<dbReference type="SUPFAM" id="SSF55194">
    <property type="entry name" value="Ribosome recycling factor, RRF"/>
    <property type="match status" value="1"/>
</dbReference>
<comment type="function">
    <text evidence="3">Responsible for the release of ribosomes from messenger RNA at the termination of protein biosynthesis. May increase the efficiency of translation by recycling ribosomes from one round of translation to another.</text>
</comment>
<name>A0A0G1Y227_9BACT</name>
<gene>
    <name evidence="3" type="primary">frr</name>
    <name evidence="5" type="ORF">UY81_C0001G0006</name>
</gene>
<evidence type="ECO:0000313" key="5">
    <source>
        <dbReference type="EMBL" id="KKW37190.1"/>
    </source>
</evidence>
<dbReference type="Gene3D" id="1.10.132.20">
    <property type="entry name" value="Ribosome-recycling factor"/>
    <property type="match status" value="1"/>
</dbReference>
<dbReference type="InterPro" id="IPR036191">
    <property type="entry name" value="RRF_sf"/>
</dbReference>
<evidence type="ECO:0000259" key="4">
    <source>
        <dbReference type="Pfam" id="PF01765"/>
    </source>
</evidence>
<dbReference type="GO" id="GO:0043023">
    <property type="term" value="F:ribosomal large subunit binding"/>
    <property type="evidence" value="ECO:0007669"/>
    <property type="project" value="TreeGrafter"/>
</dbReference>
<comment type="similarity">
    <text evidence="1 3">Belongs to the RRF family.</text>
</comment>
<sequence>MHQLLSTRKEGFEKTLEHLRGELGGLRTGRAHPGLVEGVMVTAYGSTQPLRNVASVTVPDAQTLQIEPWDQSIVKDVERALTQADLGSNPNVDGKIIRLRMPQMNEETRKKMVKMMKEKLEDARVVMRQIREDVRHDVQKMEKDKTISEDERFKIFDELDQLTKEMVGEIDALGAQKEADIMTI</sequence>
<comment type="caution">
    <text evidence="5">The sequence shown here is derived from an EMBL/GenBank/DDBJ whole genome shotgun (WGS) entry which is preliminary data.</text>
</comment>
<organism evidence="5 6">
    <name type="scientific">Candidatus Giovannonibacteria bacterium GW2011_GWA2_53_7</name>
    <dbReference type="NCBI Taxonomy" id="1618650"/>
    <lineage>
        <taxon>Bacteria</taxon>
        <taxon>Candidatus Giovannoniibacteriota</taxon>
    </lineage>
</organism>
<feature type="domain" description="Ribosome recycling factor" evidence="4">
    <location>
        <begin position="20"/>
        <end position="182"/>
    </location>
</feature>
<protein>
    <recommendedName>
        <fullName evidence="3">Ribosome-recycling factor</fullName>
        <shortName evidence="3">RRF</shortName>
    </recommendedName>
    <alternativeName>
        <fullName evidence="3">Ribosome-releasing factor</fullName>
    </alternativeName>
</protein>
<dbReference type="NCBIfam" id="TIGR00496">
    <property type="entry name" value="frr"/>
    <property type="match status" value="1"/>
</dbReference>
<dbReference type="CDD" id="cd00520">
    <property type="entry name" value="RRF"/>
    <property type="match status" value="1"/>
</dbReference>
<dbReference type="FunFam" id="3.30.1360.40:FF:000001">
    <property type="entry name" value="Ribosome-recycling factor"/>
    <property type="match status" value="1"/>
</dbReference>
<dbReference type="GO" id="GO:0006415">
    <property type="term" value="P:translational termination"/>
    <property type="evidence" value="ECO:0007669"/>
    <property type="project" value="UniProtKB-UniRule"/>
</dbReference>
<dbReference type="HAMAP" id="MF_00040">
    <property type="entry name" value="RRF"/>
    <property type="match status" value="1"/>
</dbReference>
<accession>A0A0G1Y227</accession>
<dbReference type="PANTHER" id="PTHR20982">
    <property type="entry name" value="RIBOSOME RECYCLING FACTOR"/>
    <property type="match status" value="1"/>
</dbReference>
<dbReference type="InterPro" id="IPR002661">
    <property type="entry name" value="Ribosome_recyc_fac"/>
</dbReference>
<reference evidence="5 6" key="1">
    <citation type="journal article" date="2015" name="Nature">
        <title>rRNA introns, odd ribosomes, and small enigmatic genomes across a large radiation of phyla.</title>
        <authorList>
            <person name="Brown C.T."/>
            <person name="Hug L.A."/>
            <person name="Thomas B.C."/>
            <person name="Sharon I."/>
            <person name="Castelle C.J."/>
            <person name="Singh A."/>
            <person name="Wilkins M.J."/>
            <person name="Williams K.H."/>
            <person name="Banfield J.F."/>
        </authorList>
    </citation>
    <scope>NUCLEOTIDE SEQUENCE [LARGE SCALE GENOMIC DNA]</scope>
</reference>
<dbReference type="EMBL" id="LCRM01000001">
    <property type="protein sequence ID" value="KKW37190.1"/>
    <property type="molecule type" value="Genomic_DNA"/>
</dbReference>